<feature type="transmembrane region" description="Helical" evidence="6">
    <location>
        <begin position="192"/>
        <end position="211"/>
    </location>
</feature>
<evidence type="ECO:0000256" key="4">
    <source>
        <dbReference type="ARBA" id="ARBA00022989"/>
    </source>
</evidence>
<organism evidence="8 9">
    <name type="scientific">Vescimonas coprocola</name>
    <dbReference type="NCBI Taxonomy" id="2714355"/>
    <lineage>
        <taxon>Bacteria</taxon>
        <taxon>Bacillati</taxon>
        <taxon>Bacillota</taxon>
        <taxon>Clostridia</taxon>
        <taxon>Eubacteriales</taxon>
        <taxon>Oscillospiraceae</taxon>
        <taxon>Vescimonas</taxon>
    </lineage>
</organism>
<feature type="transmembrane region" description="Helical" evidence="6">
    <location>
        <begin position="356"/>
        <end position="373"/>
    </location>
</feature>
<keyword evidence="9" id="KW-1185">Reference proteome</keyword>
<feature type="transmembrane region" description="Helical" evidence="6">
    <location>
        <begin position="61"/>
        <end position="79"/>
    </location>
</feature>
<comment type="subcellular location">
    <subcellularLocation>
        <location evidence="1">Cell membrane</location>
        <topology evidence="1">Multi-pass membrane protein</topology>
    </subcellularLocation>
</comment>
<evidence type="ECO:0000313" key="8">
    <source>
        <dbReference type="EMBL" id="BCK80241.1"/>
    </source>
</evidence>
<evidence type="ECO:0000256" key="5">
    <source>
        <dbReference type="ARBA" id="ARBA00023136"/>
    </source>
</evidence>
<feature type="transmembrane region" description="Helical" evidence="6">
    <location>
        <begin position="284"/>
        <end position="304"/>
    </location>
</feature>
<dbReference type="GO" id="GO:0005886">
    <property type="term" value="C:plasma membrane"/>
    <property type="evidence" value="ECO:0007669"/>
    <property type="project" value="UniProtKB-SubCell"/>
</dbReference>
<evidence type="ECO:0000256" key="1">
    <source>
        <dbReference type="ARBA" id="ARBA00004651"/>
    </source>
</evidence>
<reference evidence="8" key="1">
    <citation type="submission" date="2020-09" db="EMBL/GenBank/DDBJ databases">
        <title>New species isolated from human feces.</title>
        <authorList>
            <person name="Kitahara M."/>
            <person name="Shigeno Y."/>
            <person name="Shime M."/>
            <person name="Matsumoto Y."/>
            <person name="Nakamura S."/>
            <person name="Motooka D."/>
            <person name="Fukuoka S."/>
            <person name="Nishikawa H."/>
            <person name="Benno Y."/>
        </authorList>
    </citation>
    <scope>NUCLEOTIDE SEQUENCE</scope>
    <source>
        <strain evidence="8">MM50</strain>
    </source>
</reference>
<dbReference type="KEGG" id="vcop:MM50RIKEN_00040"/>
<name>A0A810Q485_9FIRM</name>
<gene>
    <name evidence="8" type="ORF">MM50RIKEN_00040</name>
</gene>
<dbReference type="PANTHER" id="PTHR43478">
    <property type="entry name" value="NA+/H+ ANTIPORTER-RELATED"/>
    <property type="match status" value="1"/>
</dbReference>
<keyword evidence="3 6" id="KW-0812">Transmembrane</keyword>
<evidence type="ECO:0000256" key="6">
    <source>
        <dbReference type="SAM" id="Phobius"/>
    </source>
</evidence>
<feature type="transmembrane region" description="Helical" evidence="6">
    <location>
        <begin position="29"/>
        <end position="55"/>
    </location>
</feature>
<evidence type="ECO:0000313" key="9">
    <source>
        <dbReference type="Proteomes" id="UP000681035"/>
    </source>
</evidence>
<evidence type="ECO:0000256" key="3">
    <source>
        <dbReference type="ARBA" id="ARBA00022692"/>
    </source>
</evidence>
<feature type="transmembrane region" description="Helical" evidence="6">
    <location>
        <begin position="100"/>
        <end position="119"/>
    </location>
</feature>
<keyword evidence="4 6" id="KW-1133">Transmembrane helix</keyword>
<dbReference type="RefSeq" id="WP_213541228.1">
    <property type="nucleotide sequence ID" value="NZ_AP023418.1"/>
</dbReference>
<evidence type="ECO:0000259" key="7">
    <source>
        <dbReference type="Pfam" id="PF03553"/>
    </source>
</evidence>
<dbReference type="EMBL" id="AP023418">
    <property type="protein sequence ID" value="BCK80241.1"/>
    <property type="molecule type" value="Genomic_DNA"/>
</dbReference>
<dbReference type="InterPro" id="IPR018461">
    <property type="entry name" value="Na/H_Antiport_NhaC-like_C"/>
</dbReference>
<sequence length="468" mass="49927">MDNYGILSLAPALIAVILAFITREALFSILCGVLVGLLITGQDLLFGFTGIIQSALGNADFIWVIGIEVFIGIMVAFFQKSGAIEAVANKLNEKLHITPRIAQIMGAALGVLVFFSDYFSPLFVGNVMRPITDKAKVSREKLAWLCDCTSAPVCITLPFTSWGVYVAGLVVGFGTFATAEAGQDAVIHSIPFQLYGILTIVMIFLVALGFLPDYGPMKKAEERARTTGKVVADGSTPMLSRELDNIKPKEGFKSNIILHFLIPALIVIAVTIGTYVIMGSAKTLEAFVLAVVYQAIVLLIQKAFNIREMIQVATEGIKSVVSAMLILSLAYCINAISKTLGTSNYVISVTESWMTPVTLLALTFAVCAFMSFFTGTSWGVYAIMIPIAMPLAFNMAGGEATNLVYATIAAVMGGGCFGDHCSPLSDTTILSSLGAGSDHVDHVKTQMPYALTVAVITCIGYIIIGICL</sequence>
<feature type="domain" description="Na+/H+ antiporter NhaC-like C-terminal" evidence="7">
    <location>
        <begin position="154"/>
        <end position="466"/>
    </location>
</feature>
<dbReference type="Pfam" id="PF03553">
    <property type="entry name" value="Na_H_antiporter"/>
    <property type="match status" value="1"/>
</dbReference>
<feature type="transmembrane region" description="Helical" evidence="6">
    <location>
        <begin position="6"/>
        <end position="22"/>
    </location>
</feature>
<feature type="transmembrane region" description="Helical" evidence="6">
    <location>
        <begin position="447"/>
        <end position="467"/>
    </location>
</feature>
<proteinExistence type="predicted"/>
<protein>
    <submittedName>
        <fullName evidence="8">Sodium:proton antiporter</fullName>
    </submittedName>
</protein>
<keyword evidence="5 6" id="KW-0472">Membrane</keyword>
<accession>A0A810Q485</accession>
<feature type="transmembrane region" description="Helical" evidence="6">
    <location>
        <begin position="256"/>
        <end position="278"/>
    </location>
</feature>
<dbReference type="PANTHER" id="PTHR43478:SF1">
    <property type="entry name" value="NA+_H+ ANTIPORTER NHAC-LIKE C-TERMINAL DOMAIN-CONTAINING PROTEIN"/>
    <property type="match status" value="1"/>
</dbReference>
<evidence type="ECO:0000256" key="2">
    <source>
        <dbReference type="ARBA" id="ARBA00022475"/>
    </source>
</evidence>
<keyword evidence="2" id="KW-1003">Cell membrane</keyword>
<dbReference type="Proteomes" id="UP000681035">
    <property type="component" value="Chromosome"/>
</dbReference>
<feature type="transmembrane region" description="Helical" evidence="6">
    <location>
        <begin position="316"/>
        <end position="336"/>
    </location>
</feature>
<dbReference type="AlphaFoldDB" id="A0A810Q485"/>